<proteinExistence type="predicted"/>
<dbReference type="EMBL" id="JAGXEW010000017">
    <property type="protein sequence ID" value="KAK1162383.1"/>
    <property type="molecule type" value="Genomic_DNA"/>
</dbReference>
<accession>A0AAD8D355</accession>
<gene>
    <name evidence="1" type="ORF">AOXY_G18788</name>
</gene>
<dbReference type="AlphaFoldDB" id="A0AAD8D355"/>
<evidence type="ECO:0000313" key="1">
    <source>
        <dbReference type="EMBL" id="KAK1162383.1"/>
    </source>
</evidence>
<dbReference type="Proteomes" id="UP001230051">
    <property type="component" value="Unassembled WGS sequence"/>
</dbReference>
<name>A0AAD8D355_ACIOX</name>
<reference evidence="1" key="1">
    <citation type="submission" date="2022-02" db="EMBL/GenBank/DDBJ databases">
        <title>Atlantic sturgeon de novo genome assembly.</title>
        <authorList>
            <person name="Stock M."/>
            <person name="Klopp C."/>
            <person name="Guiguen Y."/>
            <person name="Cabau C."/>
            <person name="Parinello H."/>
            <person name="Santidrian Yebra-Pimentel E."/>
            <person name="Kuhl H."/>
            <person name="Dirks R.P."/>
            <person name="Guessner J."/>
            <person name="Wuertz S."/>
            <person name="Du K."/>
            <person name="Schartl M."/>
        </authorList>
    </citation>
    <scope>NUCLEOTIDE SEQUENCE</scope>
    <source>
        <strain evidence="1">STURGEONOMICS-FGT-2020</strain>
        <tissue evidence="1">Whole blood</tissue>
    </source>
</reference>
<protein>
    <submittedName>
        <fullName evidence="1">Uncharacterized protein</fullName>
    </submittedName>
</protein>
<evidence type="ECO:0000313" key="2">
    <source>
        <dbReference type="Proteomes" id="UP001230051"/>
    </source>
</evidence>
<comment type="caution">
    <text evidence="1">The sequence shown here is derived from an EMBL/GenBank/DDBJ whole genome shotgun (WGS) entry which is preliminary data.</text>
</comment>
<keyword evidence="2" id="KW-1185">Reference proteome</keyword>
<organism evidence="1 2">
    <name type="scientific">Acipenser oxyrinchus oxyrinchus</name>
    <dbReference type="NCBI Taxonomy" id="40147"/>
    <lineage>
        <taxon>Eukaryota</taxon>
        <taxon>Metazoa</taxon>
        <taxon>Chordata</taxon>
        <taxon>Craniata</taxon>
        <taxon>Vertebrata</taxon>
        <taxon>Euteleostomi</taxon>
        <taxon>Actinopterygii</taxon>
        <taxon>Chondrostei</taxon>
        <taxon>Acipenseriformes</taxon>
        <taxon>Acipenseridae</taxon>
        <taxon>Acipenser</taxon>
    </lineage>
</organism>
<sequence length="101" mass="10640">MHGRYYTPSSLLSAGQISAAVSIICRAFCFSRPWSLSASLFSGESPHHQTGPLLSEPCQSQPGCCLSSLFSHNPLGPCIIGAAVDNSSGGEGIKERERTAE</sequence>